<reference evidence="2 3" key="1">
    <citation type="submission" date="2016-09" db="EMBL/GenBank/DDBJ databases">
        <title>Pseudoalteromonas amylolytica sp. nov., isolated from the surface seawater.</title>
        <authorList>
            <person name="Wu Y.-H."/>
            <person name="Cheng H."/>
            <person name="Jin X.-B."/>
            <person name="Wang C.-S."/>
            <person name="Xu X.-W."/>
        </authorList>
    </citation>
    <scope>NUCLEOTIDE SEQUENCE [LARGE SCALE GENOMIC DNA]</scope>
    <source>
        <strain evidence="2 3">JW1</strain>
    </source>
</reference>
<feature type="domain" description="Aminoglycoside phosphotransferase" evidence="1">
    <location>
        <begin position="22"/>
        <end position="220"/>
    </location>
</feature>
<dbReference type="Pfam" id="PF01636">
    <property type="entry name" value="APH"/>
    <property type="match status" value="1"/>
</dbReference>
<dbReference type="PANTHER" id="PTHR40086">
    <property type="entry name" value="PHOSPHOTRANSFERASE YTMP-RELATED"/>
    <property type="match status" value="1"/>
</dbReference>
<dbReference type="EMBL" id="MKJU01000022">
    <property type="protein sequence ID" value="OHU91930.1"/>
    <property type="molecule type" value="Genomic_DNA"/>
</dbReference>
<dbReference type="InterPro" id="IPR011009">
    <property type="entry name" value="Kinase-like_dom_sf"/>
</dbReference>
<dbReference type="InterPro" id="IPR002575">
    <property type="entry name" value="Aminoglycoside_PTrfase"/>
</dbReference>
<dbReference type="AlphaFoldDB" id="A0A1S1MX38"/>
<organism evidence="2 3">
    <name type="scientific">Pseudoalteromonas amylolytica</name>
    <dbReference type="NCBI Taxonomy" id="1859457"/>
    <lineage>
        <taxon>Bacteria</taxon>
        <taxon>Pseudomonadati</taxon>
        <taxon>Pseudomonadota</taxon>
        <taxon>Gammaproteobacteria</taxon>
        <taxon>Alteromonadales</taxon>
        <taxon>Pseudoalteromonadaceae</taxon>
        <taxon>Pseudoalteromonas</taxon>
    </lineage>
</organism>
<dbReference type="SUPFAM" id="SSF56112">
    <property type="entry name" value="Protein kinase-like (PK-like)"/>
    <property type="match status" value="1"/>
</dbReference>
<proteinExistence type="predicted"/>
<evidence type="ECO:0000313" key="3">
    <source>
        <dbReference type="Proteomes" id="UP000179786"/>
    </source>
</evidence>
<accession>A0A1S1MX38</accession>
<name>A0A1S1MX38_9GAMM</name>
<sequence length="263" mass="30319">MKEQALIAKLTQLKPELKIYQLRPLNKGLSNENYWLDSSLGPLLLKLYRSHFPLSALKAQQRLAIETTVTQPVVMWHKEEKLALFAFAPEIKQSLDLNAILSSLFEIHEFQAKEDSEILDIGKLLQEIDTTRYSFAECRLHWAVEKIASLPRDMAFCHNDLVTDNIIASSQGIKFIDFEYAGYNDVFFDLAALCCSFNLTVVQQSEMLDMYFSYKHMSTPEYATDKLRAYQIGYLLLSIQWYESRDYVELAAPLRLQLQGLAV</sequence>
<protein>
    <recommendedName>
        <fullName evidence="1">Aminoglycoside phosphotransferase domain-containing protein</fullName>
    </recommendedName>
</protein>
<comment type="caution">
    <text evidence="2">The sequence shown here is derived from an EMBL/GenBank/DDBJ whole genome shotgun (WGS) entry which is preliminary data.</text>
</comment>
<evidence type="ECO:0000313" key="2">
    <source>
        <dbReference type="EMBL" id="OHU91930.1"/>
    </source>
</evidence>
<keyword evidence="3" id="KW-1185">Reference proteome</keyword>
<dbReference type="Proteomes" id="UP000179786">
    <property type="component" value="Unassembled WGS sequence"/>
</dbReference>
<dbReference type="STRING" id="1859457.BET10_06205"/>
<evidence type="ECO:0000259" key="1">
    <source>
        <dbReference type="Pfam" id="PF01636"/>
    </source>
</evidence>
<dbReference type="InterPro" id="IPR052077">
    <property type="entry name" value="CcrZ_PhaseVar_Mediator"/>
</dbReference>
<dbReference type="PANTHER" id="PTHR40086:SF1">
    <property type="entry name" value="CELL CYCLE REGULATOR CCRZ"/>
    <property type="match status" value="1"/>
</dbReference>
<dbReference type="Gene3D" id="3.90.1200.10">
    <property type="match status" value="1"/>
</dbReference>
<gene>
    <name evidence="2" type="ORF">BET10_06205</name>
</gene>